<sequence length="260" mass="29103">MLTALGEALIIAFVLALIVDPLMQHKLVVDWGRDLYWAIFSPDAPQEFKAALQEAAAPSAYIRRCTYTLRLNRIDNFVEADLVVREDGDVLDRGGYRPRDKVFIFAGSDGRPSRYKSWSFECPDDLANSIELNASDLHGLGALSVEVTGRTVLDQSKIANMGVVPFRSRYELERGVETTRRTSDFLTLFRTKVVLEQVVVIRGDALKTLDVSVSHLAEAQLEFEEEITPAGERVLKYSTRHVTFPGQASVVHWHPKEGAP</sequence>
<keyword evidence="2" id="KW-1185">Reference proteome</keyword>
<dbReference type="RefSeq" id="WP_274201817.1">
    <property type="nucleotide sequence ID" value="NZ_JAQZAO010000007.1"/>
</dbReference>
<name>A0ABT5SXV9_9PSEU</name>
<dbReference type="Proteomes" id="UP001300763">
    <property type="component" value="Unassembled WGS sequence"/>
</dbReference>
<gene>
    <name evidence="1" type="ORF">PGB27_18315</name>
</gene>
<evidence type="ECO:0008006" key="3">
    <source>
        <dbReference type="Google" id="ProtNLM"/>
    </source>
</evidence>
<protein>
    <recommendedName>
        <fullName evidence="3">DUF2993 domain-containing protein</fullName>
    </recommendedName>
</protein>
<reference evidence="1 2" key="1">
    <citation type="submission" date="2023-02" db="EMBL/GenBank/DDBJ databases">
        <title>Genome sequencing required for Actinomycetospora new species description.</title>
        <authorList>
            <person name="Saimee Y."/>
            <person name="Duangmal K."/>
        </authorList>
    </citation>
    <scope>NUCLEOTIDE SEQUENCE [LARGE SCALE GENOMIC DNA]</scope>
    <source>
        <strain evidence="1 2">DW7H6</strain>
    </source>
</reference>
<evidence type="ECO:0000313" key="2">
    <source>
        <dbReference type="Proteomes" id="UP001300763"/>
    </source>
</evidence>
<proteinExistence type="predicted"/>
<dbReference type="EMBL" id="JAQZAO010000007">
    <property type="protein sequence ID" value="MDD7967295.1"/>
    <property type="molecule type" value="Genomic_DNA"/>
</dbReference>
<accession>A0ABT5SXV9</accession>
<organism evidence="1 2">
    <name type="scientific">Actinomycetospora lemnae</name>
    <dbReference type="NCBI Taxonomy" id="3019891"/>
    <lineage>
        <taxon>Bacteria</taxon>
        <taxon>Bacillati</taxon>
        <taxon>Actinomycetota</taxon>
        <taxon>Actinomycetes</taxon>
        <taxon>Pseudonocardiales</taxon>
        <taxon>Pseudonocardiaceae</taxon>
        <taxon>Actinomycetospora</taxon>
    </lineage>
</organism>
<evidence type="ECO:0000313" key="1">
    <source>
        <dbReference type="EMBL" id="MDD7967295.1"/>
    </source>
</evidence>
<comment type="caution">
    <text evidence="1">The sequence shown here is derived from an EMBL/GenBank/DDBJ whole genome shotgun (WGS) entry which is preliminary data.</text>
</comment>